<keyword evidence="3" id="KW-0998">Cell outer membrane</keyword>
<accession>A0ABS9SHK9</accession>
<dbReference type="InterPro" id="IPR041700">
    <property type="entry name" value="OMP_b-brl_3"/>
</dbReference>
<dbReference type="PANTHER" id="PTHR40980:SF4">
    <property type="entry name" value="TONB-DEPENDENT RECEPTOR-LIKE BETA-BARREL DOMAIN-CONTAINING PROTEIN"/>
    <property type="match status" value="1"/>
</dbReference>
<proteinExistence type="predicted"/>
<feature type="domain" description="Outer membrane protein beta-barrel" evidence="4">
    <location>
        <begin position="114"/>
        <end position="510"/>
    </location>
</feature>
<dbReference type="InterPro" id="IPR036942">
    <property type="entry name" value="Beta-barrel_TonB_sf"/>
</dbReference>
<evidence type="ECO:0000313" key="6">
    <source>
        <dbReference type="Proteomes" id="UP001202248"/>
    </source>
</evidence>
<keyword evidence="2" id="KW-0472">Membrane</keyword>
<protein>
    <submittedName>
        <fullName evidence="5">Outer membrane beta-barrel family protein</fullName>
    </submittedName>
</protein>
<evidence type="ECO:0000256" key="1">
    <source>
        <dbReference type="ARBA" id="ARBA00004442"/>
    </source>
</evidence>
<keyword evidence="6" id="KW-1185">Reference proteome</keyword>
<dbReference type="SUPFAM" id="SSF56935">
    <property type="entry name" value="Porins"/>
    <property type="match status" value="1"/>
</dbReference>
<name>A0ABS9SHK9_9BACT</name>
<sequence>MFTQFGLGRRSLPRYDAGINRDLVSQSEIRTDGVNYRNEKFYNITLGTDYHINELNVLTLSGNFAYEVEDQPSETNYSSYKNDALISQWKRTEITEATNPKWQYELNYERQFKDNEKHVLMASAIGSFFGKDQSSVFRNVATLGTIDDKDQQANTDFLEANNTFKLDYTKPFNDRFTLETGAQYLLNEVGNDYAISDYEDGQWIENAELTNNFTFDQKVLGVYGTGSYEGDQWGVKAGLRMENTDLATLLETTSVGNNRNYTNLFPSLHTSYKINKDASLQLGYSRRIYRPRLWELNPFLSLRDNYNISTGNPELNPEYSDSYELTGIFKVAKATLNSSIYHRYTTSVIEDVSTFENNVNTNKPYNIGTRASTGIELNGKYDPIRWLSINGDFNFNFFKRKGVFLDRNFDFNGRQWSGRVTSKIDLPADFALELNGNYQSGFESVNAINSGFAYMDIGVRKKLFKGKLVASMSVNDVFESRISESETNRENFYLYNRGYRGRFITFGLSFGFGKGEAMTYSGGRRR</sequence>
<dbReference type="Proteomes" id="UP001202248">
    <property type="component" value="Unassembled WGS sequence"/>
</dbReference>
<evidence type="ECO:0000313" key="5">
    <source>
        <dbReference type="EMBL" id="MCH5597854.1"/>
    </source>
</evidence>
<gene>
    <name evidence="5" type="ORF">MKP09_08025</name>
</gene>
<dbReference type="RefSeq" id="WP_240827212.1">
    <property type="nucleotide sequence ID" value="NZ_JAKWBL010000001.1"/>
</dbReference>
<dbReference type="Gene3D" id="2.40.170.20">
    <property type="entry name" value="TonB-dependent receptor, beta-barrel domain"/>
    <property type="match status" value="1"/>
</dbReference>
<dbReference type="PANTHER" id="PTHR40980">
    <property type="entry name" value="PLUG DOMAIN-CONTAINING PROTEIN"/>
    <property type="match status" value="1"/>
</dbReference>
<reference evidence="5 6" key="1">
    <citation type="submission" date="2022-02" db="EMBL/GenBank/DDBJ databases">
        <authorList>
            <person name="Min J."/>
        </authorList>
    </citation>
    <scope>NUCLEOTIDE SEQUENCE [LARGE SCALE GENOMIC DNA]</scope>
    <source>
        <strain evidence="5 6">GR10-1</strain>
    </source>
</reference>
<dbReference type="Pfam" id="PF14905">
    <property type="entry name" value="OMP_b-brl_3"/>
    <property type="match status" value="1"/>
</dbReference>
<evidence type="ECO:0000256" key="3">
    <source>
        <dbReference type="ARBA" id="ARBA00023237"/>
    </source>
</evidence>
<comment type="caution">
    <text evidence="5">The sequence shown here is derived from an EMBL/GenBank/DDBJ whole genome shotgun (WGS) entry which is preliminary data.</text>
</comment>
<evidence type="ECO:0000256" key="2">
    <source>
        <dbReference type="ARBA" id="ARBA00023136"/>
    </source>
</evidence>
<dbReference type="EMBL" id="JAKWBL010000001">
    <property type="protein sequence ID" value="MCH5597854.1"/>
    <property type="molecule type" value="Genomic_DNA"/>
</dbReference>
<evidence type="ECO:0000259" key="4">
    <source>
        <dbReference type="Pfam" id="PF14905"/>
    </source>
</evidence>
<organism evidence="5 6">
    <name type="scientific">Niabella ginsengisoli</name>
    <dbReference type="NCBI Taxonomy" id="522298"/>
    <lineage>
        <taxon>Bacteria</taxon>
        <taxon>Pseudomonadati</taxon>
        <taxon>Bacteroidota</taxon>
        <taxon>Chitinophagia</taxon>
        <taxon>Chitinophagales</taxon>
        <taxon>Chitinophagaceae</taxon>
        <taxon>Niabella</taxon>
    </lineage>
</organism>
<comment type="subcellular location">
    <subcellularLocation>
        <location evidence="1">Cell outer membrane</location>
    </subcellularLocation>
</comment>